<reference evidence="2" key="1">
    <citation type="journal article" date="2013" name="Genetics">
        <title>The draft genome and transcriptome of Panagrellus redivivus are shaped by the harsh demands of a free-living lifestyle.</title>
        <authorList>
            <person name="Srinivasan J."/>
            <person name="Dillman A.R."/>
            <person name="Macchietto M.G."/>
            <person name="Heikkinen L."/>
            <person name="Lakso M."/>
            <person name="Fracchia K.M."/>
            <person name="Antoshechkin I."/>
            <person name="Mortazavi A."/>
            <person name="Wong G."/>
            <person name="Sternberg P.W."/>
        </authorList>
    </citation>
    <scope>NUCLEOTIDE SEQUENCE [LARGE SCALE GENOMIC DNA]</scope>
    <source>
        <strain evidence="2">MT8872</strain>
    </source>
</reference>
<keyword evidence="1" id="KW-0732">Signal</keyword>
<proteinExistence type="predicted"/>
<dbReference type="Proteomes" id="UP000492821">
    <property type="component" value="Unassembled WGS sequence"/>
</dbReference>
<evidence type="ECO:0000313" key="3">
    <source>
        <dbReference type="WBParaSite" id="Pan_g22381.t1"/>
    </source>
</evidence>
<dbReference type="AlphaFoldDB" id="A0A7E4VLW7"/>
<feature type="signal peptide" evidence="1">
    <location>
        <begin position="1"/>
        <end position="22"/>
    </location>
</feature>
<protein>
    <submittedName>
        <fullName evidence="3">Protein sleepless</fullName>
    </submittedName>
</protein>
<evidence type="ECO:0000256" key="1">
    <source>
        <dbReference type="SAM" id="SignalP"/>
    </source>
</evidence>
<sequence>MEVRRYLLLGALLLNAILPASAFKCFRNRGSNFILNENPHRLLCNFCTWEYHKGKESGDVYIAGCVSDVNVFQPTGVNNAPIALGTCYETGPNDRYFFCATDQCNKKDVCKGDASAVLVEAWKLMAVVGVAWFMRG</sequence>
<feature type="chain" id="PRO_5028857180" evidence="1">
    <location>
        <begin position="23"/>
        <end position="136"/>
    </location>
</feature>
<organism evidence="2 3">
    <name type="scientific">Panagrellus redivivus</name>
    <name type="common">Microworm</name>
    <dbReference type="NCBI Taxonomy" id="6233"/>
    <lineage>
        <taxon>Eukaryota</taxon>
        <taxon>Metazoa</taxon>
        <taxon>Ecdysozoa</taxon>
        <taxon>Nematoda</taxon>
        <taxon>Chromadorea</taxon>
        <taxon>Rhabditida</taxon>
        <taxon>Tylenchina</taxon>
        <taxon>Panagrolaimomorpha</taxon>
        <taxon>Panagrolaimoidea</taxon>
        <taxon>Panagrolaimidae</taxon>
        <taxon>Panagrellus</taxon>
    </lineage>
</organism>
<evidence type="ECO:0000313" key="2">
    <source>
        <dbReference type="Proteomes" id="UP000492821"/>
    </source>
</evidence>
<name>A0A7E4VLW7_PANRE</name>
<accession>A0A7E4VLW7</accession>
<keyword evidence="2" id="KW-1185">Reference proteome</keyword>
<dbReference type="WBParaSite" id="Pan_g22381.t1">
    <property type="protein sequence ID" value="Pan_g22381.t1"/>
    <property type="gene ID" value="Pan_g22381"/>
</dbReference>
<reference evidence="3" key="2">
    <citation type="submission" date="2020-10" db="UniProtKB">
        <authorList>
            <consortium name="WormBaseParasite"/>
        </authorList>
    </citation>
    <scope>IDENTIFICATION</scope>
</reference>